<feature type="compositionally biased region" description="Basic and acidic residues" evidence="1">
    <location>
        <begin position="15"/>
        <end position="30"/>
    </location>
</feature>
<proteinExistence type="predicted"/>
<evidence type="ECO:0000256" key="1">
    <source>
        <dbReference type="SAM" id="MobiDB-lite"/>
    </source>
</evidence>
<name>A0A2Z5HBS2_9CAUD</name>
<accession>A0A2Z5HBS2</accession>
<evidence type="ECO:0000313" key="3">
    <source>
        <dbReference type="Proteomes" id="UP000252617"/>
    </source>
</evidence>
<protein>
    <submittedName>
        <fullName evidence="2">Uncharacterized protein</fullName>
    </submittedName>
</protein>
<gene>
    <name evidence="2" type="ORF">3a_01</name>
</gene>
<keyword evidence="3" id="KW-1185">Reference proteome</keyword>
<evidence type="ECO:0000313" key="2">
    <source>
        <dbReference type="EMBL" id="AXC37058.1"/>
    </source>
</evidence>
<reference evidence="3" key="1">
    <citation type="submission" date="2018-05" db="EMBL/GenBank/DDBJ databases">
        <authorList>
            <person name="Sain A."/>
            <person name="Jayaprakash N."/>
        </authorList>
    </citation>
    <scope>NUCLEOTIDE SEQUENCE [LARGE SCALE GENOMIC DNA]</scope>
</reference>
<feature type="compositionally biased region" description="Polar residues" evidence="1">
    <location>
        <begin position="44"/>
        <end position="63"/>
    </location>
</feature>
<sequence length="63" mass="7092">MNSRVELNGVLQDPGVRRRQDSADCCEEVHRRRSGHGSNPVGRASNTADKQSVQRSLEQSWWG</sequence>
<organism evidence="2 3">
    <name type="scientific">Salmonella phage 3A_8767</name>
    <dbReference type="NCBI Taxonomy" id="2268591"/>
    <lineage>
        <taxon>Viruses</taxon>
        <taxon>Duplodnaviria</taxon>
        <taxon>Heunggongvirae</taxon>
        <taxon>Uroviricota</taxon>
        <taxon>Caudoviricetes</taxon>
        <taxon>Autographivirales</taxon>
        <taxon>Autotranscriptaviridae</taxon>
        <taxon>Studiervirinae</taxon>
        <taxon>Teseptimavirus</taxon>
        <taxon>Teseptimavirus tv3A8767</taxon>
    </lineage>
</organism>
<dbReference type="Proteomes" id="UP000252617">
    <property type="component" value="Genome"/>
</dbReference>
<feature type="region of interest" description="Disordered" evidence="1">
    <location>
        <begin position="1"/>
        <end position="63"/>
    </location>
</feature>
<dbReference type="EMBL" id="MH382198">
    <property type="protein sequence ID" value="AXC37058.1"/>
    <property type="molecule type" value="Genomic_DNA"/>
</dbReference>